<comment type="caution">
    <text evidence="2">The sequence shown here is derived from an EMBL/GenBank/DDBJ whole genome shotgun (WGS) entry which is preliminary data.</text>
</comment>
<dbReference type="SUPFAM" id="SSF55781">
    <property type="entry name" value="GAF domain-like"/>
    <property type="match status" value="1"/>
</dbReference>
<sequence>MKDVIESAISMIAQRNRAIPEQAAKTALERSLHAIRTHLQMDVAFISELSEGRRHFRYVDAEAGEPIRAGDSAPAEDSYCMRIVEGRLPELIPDACLNIKALKIAATKALPVGAHLSVPIRLSDGRIYGTFCCFSHAPDDSLTSRDLGMMRVFADLIADQIEADLRVRGARHDAGRRIDAALQPGALSIVYQPIVNAAQKRVVGFEALSRFKVEPQRTPDLWFAEAASIGRSVELETLAIRHALRALDQLPAGSYLSLNASPDTVLEGDLAGLLAGQPLERLVIEVTEHAAIDLYEDIAAVFGPLQDRGLRLAIDDAGAGYASLRHILNLGPDIIKLDTSITRGIDLDPSRQALAKAMCGFASATGSQIVAEGVETAAELQTLAGLEINNLQGYFLGRPLPLDEARAHVLDLRKRLFDFDFI</sequence>
<protein>
    <submittedName>
        <fullName evidence="2">EAL domain-containing protein</fullName>
    </submittedName>
</protein>
<keyword evidence="3" id="KW-1185">Reference proteome</keyword>
<feature type="domain" description="EAL" evidence="1">
    <location>
        <begin position="171"/>
        <end position="413"/>
    </location>
</feature>
<organism evidence="2 3">
    <name type="scientific">Roseateles agri</name>
    <dbReference type="NCBI Taxonomy" id="3098619"/>
    <lineage>
        <taxon>Bacteria</taxon>
        <taxon>Pseudomonadati</taxon>
        <taxon>Pseudomonadota</taxon>
        <taxon>Betaproteobacteria</taxon>
        <taxon>Burkholderiales</taxon>
        <taxon>Sphaerotilaceae</taxon>
        <taxon>Roseateles</taxon>
    </lineage>
</organism>
<dbReference type="Pfam" id="PF13185">
    <property type="entry name" value="GAF_2"/>
    <property type="match status" value="1"/>
</dbReference>
<dbReference type="Gene3D" id="3.30.450.40">
    <property type="match status" value="1"/>
</dbReference>
<dbReference type="InterPro" id="IPR003018">
    <property type="entry name" value="GAF"/>
</dbReference>
<dbReference type="SUPFAM" id="SSF141868">
    <property type="entry name" value="EAL domain-like"/>
    <property type="match status" value="1"/>
</dbReference>
<dbReference type="PROSITE" id="PS50883">
    <property type="entry name" value="EAL"/>
    <property type="match status" value="1"/>
</dbReference>
<evidence type="ECO:0000313" key="3">
    <source>
        <dbReference type="Proteomes" id="UP001285263"/>
    </source>
</evidence>
<evidence type="ECO:0000259" key="1">
    <source>
        <dbReference type="PROSITE" id="PS50883"/>
    </source>
</evidence>
<dbReference type="PANTHER" id="PTHR33121">
    <property type="entry name" value="CYCLIC DI-GMP PHOSPHODIESTERASE PDEF"/>
    <property type="match status" value="1"/>
</dbReference>
<dbReference type="InterPro" id="IPR035919">
    <property type="entry name" value="EAL_sf"/>
</dbReference>
<dbReference type="SMART" id="SM00065">
    <property type="entry name" value="GAF"/>
    <property type="match status" value="1"/>
</dbReference>
<dbReference type="Proteomes" id="UP001285263">
    <property type="component" value="Unassembled WGS sequence"/>
</dbReference>
<dbReference type="PANTHER" id="PTHR33121:SF76">
    <property type="entry name" value="SIGNALING PROTEIN"/>
    <property type="match status" value="1"/>
</dbReference>
<dbReference type="Pfam" id="PF00563">
    <property type="entry name" value="EAL"/>
    <property type="match status" value="1"/>
</dbReference>
<dbReference type="Gene3D" id="3.20.20.450">
    <property type="entry name" value="EAL domain"/>
    <property type="match status" value="1"/>
</dbReference>
<dbReference type="RefSeq" id="WP_320425267.1">
    <property type="nucleotide sequence ID" value="NZ_JAXCLA010000007.1"/>
</dbReference>
<evidence type="ECO:0000313" key="2">
    <source>
        <dbReference type="EMBL" id="MDY0747310.1"/>
    </source>
</evidence>
<proteinExistence type="predicted"/>
<dbReference type="InterPro" id="IPR050706">
    <property type="entry name" value="Cyclic-di-GMP_PDE-like"/>
</dbReference>
<dbReference type="EMBL" id="JAXCLA010000007">
    <property type="protein sequence ID" value="MDY0747310.1"/>
    <property type="molecule type" value="Genomic_DNA"/>
</dbReference>
<dbReference type="SMART" id="SM00052">
    <property type="entry name" value="EAL"/>
    <property type="match status" value="1"/>
</dbReference>
<accession>A0ABU5DLX5</accession>
<dbReference type="InterPro" id="IPR029016">
    <property type="entry name" value="GAF-like_dom_sf"/>
</dbReference>
<dbReference type="InterPro" id="IPR001633">
    <property type="entry name" value="EAL_dom"/>
</dbReference>
<dbReference type="CDD" id="cd01948">
    <property type="entry name" value="EAL"/>
    <property type="match status" value="1"/>
</dbReference>
<reference evidence="2 3" key="1">
    <citation type="submission" date="2023-11" db="EMBL/GenBank/DDBJ databases">
        <title>Paucibacter sp. nov., isolated from fresh soil in Korea.</title>
        <authorList>
            <person name="Le N.T.T."/>
        </authorList>
    </citation>
    <scope>NUCLEOTIDE SEQUENCE [LARGE SCALE GENOMIC DNA]</scope>
    <source>
        <strain evidence="2 3">R3-3</strain>
    </source>
</reference>
<name>A0ABU5DLX5_9BURK</name>
<gene>
    <name evidence="2" type="ORF">SNE35_22580</name>
</gene>